<organism evidence="2 3">
    <name type="scientific">Mycolicibacterium duvalii</name>
    <dbReference type="NCBI Taxonomy" id="39688"/>
    <lineage>
        <taxon>Bacteria</taxon>
        <taxon>Bacillati</taxon>
        <taxon>Actinomycetota</taxon>
        <taxon>Actinomycetes</taxon>
        <taxon>Mycobacteriales</taxon>
        <taxon>Mycobacteriaceae</taxon>
        <taxon>Mycolicibacterium</taxon>
    </lineage>
</organism>
<proteinExistence type="inferred from homology"/>
<dbReference type="PRINTS" id="PR01438">
    <property type="entry name" value="UNVRSLSTRESS"/>
</dbReference>
<dbReference type="InterPro" id="IPR006016">
    <property type="entry name" value="UspA"/>
</dbReference>
<dbReference type="RefSeq" id="WP_098004204.1">
    <property type="nucleotide sequence ID" value="NZ_AP022563.1"/>
</dbReference>
<sequence length="290" mass="30505">MAAATEIGKIIVGVDDSPAAQPALEWAAAEAALHEVPLVILYAATVPVGMWPAGAAPVGFMEWQSQIGEDILAAAAQTVRKVTDGAVPVSTEFAVSTPTAALVEASRTAGMVVAGSRGRGRLARALLGSTSMGLVHRAHCPVVVVRDHPRPAEDAPVLLGFDGSSACEAAVDAAFREASLRRVRLVALHAWWSPGAFEMPGFHWEEIHPEVEREASQQLAGWQERFPDVQVDCEVVADEPARRLVERSEAAQLLVVGSRGHGAVTGTLLGSVSGSVVQEATVPVMVVRPR</sequence>
<comment type="similarity">
    <text evidence="1">Belongs to the universal stress protein A family.</text>
</comment>
<dbReference type="AlphaFoldDB" id="A0A7I7K4H4"/>
<name>A0A7I7K4H4_9MYCO</name>
<dbReference type="KEGG" id="mdu:MDUV_33280"/>
<dbReference type="Gene3D" id="3.40.50.620">
    <property type="entry name" value="HUPs"/>
    <property type="match status" value="2"/>
</dbReference>
<dbReference type="OrthoDB" id="3174546at2"/>
<dbReference type="PANTHER" id="PTHR46268:SF6">
    <property type="entry name" value="UNIVERSAL STRESS PROTEIN UP12"/>
    <property type="match status" value="1"/>
</dbReference>
<gene>
    <name evidence="2" type="ORF">MDUV_33280</name>
</gene>
<protein>
    <submittedName>
        <fullName evidence="2">Universal stress protein</fullName>
    </submittedName>
</protein>
<accession>A0A7I7K4H4</accession>
<dbReference type="EMBL" id="AP022563">
    <property type="protein sequence ID" value="BBX18468.1"/>
    <property type="molecule type" value="Genomic_DNA"/>
</dbReference>
<dbReference type="Proteomes" id="UP000467006">
    <property type="component" value="Chromosome"/>
</dbReference>
<dbReference type="SUPFAM" id="SSF52402">
    <property type="entry name" value="Adenine nucleotide alpha hydrolases-like"/>
    <property type="match status" value="2"/>
</dbReference>
<dbReference type="PANTHER" id="PTHR46268">
    <property type="entry name" value="STRESS RESPONSE PROTEIN NHAX"/>
    <property type="match status" value="1"/>
</dbReference>
<evidence type="ECO:0000256" key="1">
    <source>
        <dbReference type="ARBA" id="ARBA00008791"/>
    </source>
</evidence>
<reference evidence="2 3" key="1">
    <citation type="journal article" date="2019" name="Emerg. Microbes Infect.">
        <title>Comprehensive subspecies identification of 175 nontuberculous mycobacteria species based on 7547 genomic profiles.</title>
        <authorList>
            <person name="Matsumoto Y."/>
            <person name="Kinjo T."/>
            <person name="Motooka D."/>
            <person name="Nabeya D."/>
            <person name="Jung N."/>
            <person name="Uechi K."/>
            <person name="Horii T."/>
            <person name="Iida T."/>
            <person name="Fujita J."/>
            <person name="Nakamura S."/>
        </authorList>
    </citation>
    <scope>NUCLEOTIDE SEQUENCE [LARGE SCALE GENOMIC DNA]</scope>
    <source>
        <strain evidence="2 3">JCM 6396</strain>
    </source>
</reference>
<dbReference type="InterPro" id="IPR014729">
    <property type="entry name" value="Rossmann-like_a/b/a_fold"/>
</dbReference>
<dbReference type="InterPro" id="IPR006015">
    <property type="entry name" value="Universal_stress_UspA"/>
</dbReference>
<evidence type="ECO:0000313" key="2">
    <source>
        <dbReference type="EMBL" id="BBX18468.1"/>
    </source>
</evidence>
<dbReference type="Pfam" id="PF00582">
    <property type="entry name" value="Usp"/>
    <property type="match status" value="2"/>
</dbReference>
<evidence type="ECO:0000313" key="3">
    <source>
        <dbReference type="Proteomes" id="UP000467006"/>
    </source>
</evidence>
<keyword evidence="3" id="KW-1185">Reference proteome</keyword>